<gene>
    <name evidence="1" type="ORF">NQ318_017055</name>
</gene>
<evidence type="ECO:0000313" key="2">
    <source>
        <dbReference type="Proteomes" id="UP001162162"/>
    </source>
</evidence>
<dbReference type="Proteomes" id="UP001162162">
    <property type="component" value="Unassembled WGS sequence"/>
</dbReference>
<comment type="caution">
    <text evidence="1">The sequence shown here is derived from an EMBL/GenBank/DDBJ whole genome shotgun (WGS) entry which is preliminary data.</text>
</comment>
<keyword evidence="2" id="KW-1185">Reference proteome</keyword>
<organism evidence="1 2">
    <name type="scientific">Aromia moschata</name>
    <dbReference type="NCBI Taxonomy" id="1265417"/>
    <lineage>
        <taxon>Eukaryota</taxon>
        <taxon>Metazoa</taxon>
        <taxon>Ecdysozoa</taxon>
        <taxon>Arthropoda</taxon>
        <taxon>Hexapoda</taxon>
        <taxon>Insecta</taxon>
        <taxon>Pterygota</taxon>
        <taxon>Neoptera</taxon>
        <taxon>Endopterygota</taxon>
        <taxon>Coleoptera</taxon>
        <taxon>Polyphaga</taxon>
        <taxon>Cucujiformia</taxon>
        <taxon>Chrysomeloidea</taxon>
        <taxon>Cerambycidae</taxon>
        <taxon>Cerambycinae</taxon>
        <taxon>Callichromatini</taxon>
        <taxon>Aromia</taxon>
    </lineage>
</organism>
<accession>A0AAV8Y9V9</accession>
<dbReference type="EMBL" id="JAPWTK010000152">
    <property type="protein sequence ID" value="KAJ8947782.1"/>
    <property type="molecule type" value="Genomic_DNA"/>
</dbReference>
<name>A0AAV8Y9V9_9CUCU</name>
<evidence type="ECO:0000313" key="1">
    <source>
        <dbReference type="EMBL" id="KAJ8947782.1"/>
    </source>
</evidence>
<protein>
    <submittedName>
        <fullName evidence="1">Uncharacterized protein</fullName>
    </submittedName>
</protein>
<proteinExistence type="predicted"/>
<reference evidence="1" key="1">
    <citation type="journal article" date="2023" name="Insect Mol. Biol.">
        <title>Genome sequencing provides insights into the evolution of gene families encoding plant cell wall-degrading enzymes in longhorned beetles.</title>
        <authorList>
            <person name="Shin N.R."/>
            <person name="Okamura Y."/>
            <person name="Kirsch R."/>
            <person name="Pauchet Y."/>
        </authorList>
    </citation>
    <scope>NUCLEOTIDE SEQUENCE</scope>
    <source>
        <strain evidence="1">AMC_N1</strain>
    </source>
</reference>
<sequence length="72" mass="8450">MEPRFPTVSYSEKFCDLEMLQLATPYWERGPTFKRILLSQEAYLEHLRDDLVPALTVLYPNPDDLNIANDTF</sequence>
<dbReference type="AlphaFoldDB" id="A0AAV8Y9V9"/>